<comment type="caution">
    <text evidence="7">The sequence shown here is derived from an EMBL/GenBank/DDBJ whole genome shotgun (WGS) entry which is preliminary data.</text>
</comment>
<comment type="similarity">
    <text evidence="5 6">Belongs to the acetokinase family.</text>
</comment>
<organism evidence="7 8">
    <name type="scientific">Amycolatopsis ultiminotia</name>
    <dbReference type="NCBI Taxonomy" id="543629"/>
    <lineage>
        <taxon>Bacteria</taxon>
        <taxon>Bacillati</taxon>
        <taxon>Actinomycetota</taxon>
        <taxon>Actinomycetes</taxon>
        <taxon>Pseudonocardiales</taxon>
        <taxon>Pseudonocardiaceae</taxon>
        <taxon>Amycolatopsis</taxon>
    </lineage>
</organism>
<evidence type="ECO:0000256" key="5">
    <source>
        <dbReference type="HAMAP-Rule" id="MF_00020"/>
    </source>
</evidence>
<evidence type="ECO:0000256" key="6">
    <source>
        <dbReference type="RuleBase" id="RU003835"/>
    </source>
</evidence>
<dbReference type="HAMAP" id="MF_00020">
    <property type="entry name" value="Acetate_kinase"/>
    <property type="match status" value="1"/>
</dbReference>
<accession>A0ABP6X827</accession>
<dbReference type="GO" id="GO:0016301">
    <property type="term" value="F:kinase activity"/>
    <property type="evidence" value="ECO:0007669"/>
    <property type="project" value="UniProtKB-KW"/>
</dbReference>
<dbReference type="PANTHER" id="PTHR21060:SF15">
    <property type="entry name" value="ACETATE KINASE-RELATED"/>
    <property type="match status" value="1"/>
</dbReference>
<keyword evidence="3 5" id="KW-0418">Kinase</keyword>
<protein>
    <recommendedName>
        <fullName evidence="5">Acetate kinase</fullName>
        <ecNumber evidence="5">2.7.2.1</ecNumber>
    </recommendedName>
    <alternativeName>
        <fullName evidence="5">Acetokinase</fullName>
    </alternativeName>
</protein>
<feature type="site" description="Transition state stabilizer" evidence="5">
    <location>
        <position position="145"/>
    </location>
</feature>
<dbReference type="EMBL" id="BAAAZN010000012">
    <property type="protein sequence ID" value="GAA3562970.1"/>
    <property type="molecule type" value="Genomic_DNA"/>
</dbReference>
<feature type="binding site" evidence="5">
    <location>
        <position position="56"/>
    </location>
    <ligand>
        <name>substrate</name>
    </ligand>
</feature>
<keyword evidence="8" id="KW-1185">Reference proteome</keyword>
<keyword evidence="1 5" id="KW-0808">Transferase</keyword>
<evidence type="ECO:0000313" key="7">
    <source>
        <dbReference type="EMBL" id="GAA3562970.1"/>
    </source>
</evidence>
<reference evidence="8" key="1">
    <citation type="journal article" date="2019" name="Int. J. Syst. Evol. Microbiol.">
        <title>The Global Catalogue of Microorganisms (GCM) 10K type strain sequencing project: providing services to taxonomists for standard genome sequencing and annotation.</title>
        <authorList>
            <consortium name="The Broad Institute Genomics Platform"/>
            <consortium name="The Broad Institute Genome Sequencing Center for Infectious Disease"/>
            <person name="Wu L."/>
            <person name="Ma J."/>
        </authorList>
    </citation>
    <scope>NUCLEOTIDE SEQUENCE [LARGE SCALE GENOMIC DNA]</scope>
    <source>
        <strain evidence="8">JCM 16898</strain>
    </source>
</reference>
<dbReference type="PIRSF" id="PIRSF000722">
    <property type="entry name" value="Acetate_prop_kin"/>
    <property type="match status" value="1"/>
</dbReference>
<feature type="site" description="Transition state stabilizer" evidence="5">
    <location>
        <position position="206"/>
    </location>
</feature>
<keyword evidence="5" id="KW-0479">Metal-binding</keyword>
<comment type="subcellular location">
    <subcellularLocation>
        <location evidence="5">Cytoplasm</location>
    </subcellularLocation>
</comment>
<dbReference type="PRINTS" id="PR00471">
    <property type="entry name" value="ACETATEKNASE"/>
</dbReference>
<evidence type="ECO:0000256" key="3">
    <source>
        <dbReference type="ARBA" id="ARBA00022777"/>
    </source>
</evidence>
<dbReference type="PANTHER" id="PTHR21060">
    <property type="entry name" value="ACETATE KINASE"/>
    <property type="match status" value="1"/>
</dbReference>
<keyword evidence="5" id="KW-0460">Magnesium</keyword>
<gene>
    <name evidence="5" type="primary">ackA</name>
    <name evidence="7" type="ORF">GCM10022222_53430</name>
</gene>
<comment type="caution">
    <text evidence="5">Lacks conserved residue(s) required for the propagation of feature annotation.</text>
</comment>
<feature type="binding site" evidence="5">
    <location>
        <begin position="248"/>
        <end position="250"/>
    </location>
    <ligand>
        <name>ATP</name>
        <dbReference type="ChEBI" id="CHEBI:30616"/>
    </ligand>
</feature>
<evidence type="ECO:0000313" key="8">
    <source>
        <dbReference type="Proteomes" id="UP001500689"/>
    </source>
</evidence>
<dbReference type="SUPFAM" id="SSF53067">
    <property type="entry name" value="Actin-like ATPase domain"/>
    <property type="match status" value="2"/>
</dbReference>
<dbReference type="InterPro" id="IPR004372">
    <property type="entry name" value="Ac/propionate_kinase"/>
</dbReference>
<comment type="catalytic activity">
    <reaction evidence="5">
        <text>acetate + ATP = acetyl phosphate + ADP</text>
        <dbReference type="Rhea" id="RHEA:11352"/>
        <dbReference type="ChEBI" id="CHEBI:22191"/>
        <dbReference type="ChEBI" id="CHEBI:30089"/>
        <dbReference type="ChEBI" id="CHEBI:30616"/>
        <dbReference type="ChEBI" id="CHEBI:456216"/>
        <dbReference type="EC" id="2.7.2.1"/>
    </reaction>
</comment>
<keyword evidence="2 5" id="KW-0547">Nucleotide-binding</keyword>
<comment type="function">
    <text evidence="5">Catalyzes the formation of acetyl phosphate from acetate and ATP. Can also catalyze the reverse reaction.</text>
</comment>
<dbReference type="Proteomes" id="UP001500689">
    <property type="component" value="Unassembled WGS sequence"/>
</dbReference>
<dbReference type="InterPro" id="IPR000890">
    <property type="entry name" value="Aliphatic_acid_kin_short-chain"/>
</dbReference>
<evidence type="ECO:0000256" key="1">
    <source>
        <dbReference type="ARBA" id="ARBA00022679"/>
    </source>
</evidence>
<comment type="pathway">
    <text evidence="5">Metabolic intermediate biosynthesis; acetyl-CoA biosynthesis; acetyl-CoA from acetate: step 1/2.</text>
</comment>
<dbReference type="EC" id="2.7.2.1" evidence="5"/>
<name>A0ABP6X827_9PSEU</name>
<dbReference type="InterPro" id="IPR043129">
    <property type="entry name" value="ATPase_NBD"/>
</dbReference>
<feature type="active site" description="Proton donor/acceptor" evidence="5">
    <location>
        <position position="113"/>
    </location>
</feature>
<keyword evidence="4 5" id="KW-0067">ATP-binding</keyword>
<dbReference type="Gene3D" id="3.30.420.40">
    <property type="match status" value="2"/>
</dbReference>
<sequence>MERVKVLTVNPGSASLRLHLVEDDRVLDSLETGPHSEREINSFLHRTDGIDVVAHRLVHGGSHLVTPTEVTRQVRETIAGCRSLAPEHVPGTEALLDLLTDLLPDARHVVCPDTAFHRGLPEVSRTYALPEQWRARWDLRRYGFHGLSYAWALRRAAELLDRPAGELNLLIAHLSGGCSVAAVAHGRSVDTSMGFTPLEGSVMARRSGTVDPGMLLWLLREGHLTVEELEDGLYHRSGLLGLSATSDDTRDLVRDANAGDVKARFTLAVFEHSVRRELAAVAAGLPRIDALVFTGDIGWDQPEVAESVAGGLPVLGIRGGLSRARERDGVLSEPGAAVPVLAIQSREELSLARAATA</sequence>
<dbReference type="Pfam" id="PF00871">
    <property type="entry name" value="Acetate_kinase"/>
    <property type="match status" value="1"/>
</dbReference>
<evidence type="ECO:0000256" key="2">
    <source>
        <dbReference type="ARBA" id="ARBA00022741"/>
    </source>
</evidence>
<evidence type="ECO:0000256" key="4">
    <source>
        <dbReference type="ARBA" id="ARBA00022840"/>
    </source>
</evidence>
<comment type="subunit">
    <text evidence="5">Homodimer.</text>
</comment>
<keyword evidence="5" id="KW-0963">Cytoplasm</keyword>
<proteinExistence type="inferred from homology"/>
<feature type="binding site" evidence="5">
    <location>
        <position position="347"/>
    </location>
    <ligand>
        <name>Mg(2+)</name>
        <dbReference type="ChEBI" id="CHEBI:18420"/>
    </ligand>
</feature>
<comment type="cofactor">
    <cofactor evidence="5">
        <name>Mg(2+)</name>
        <dbReference type="ChEBI" id="CHEBI:18420"/>
    </cofactor>
    <cofactor evidence="5">
        <name>Mn(2+)</name>
        <dbReference type="ChEBI" id="CHEBI:29035"/>
    </cofactor>
    <text evidence="5">Mg(2+). Can also accept Mn(2+).</text>
</comment>